<comment type="caution">
    <text evidence="4">The sequence shown here is derived from an EMBL/GenBank/DDBJ whole genome shotgun (WGS) entry which is preliminary data.</text>
</comment>
<dbReference type="AlphaFoldDB" id="A0A845QGJ0"/>
<feature type="domain" description="Transglycosylase SLT" evidence="3">
    <location>
        <begin position="101"/>
        <end position="197"/>
    </location>
</feature>
<keyword evidence="5" id="KW-1185">Reference proteome</keyword>
<dbReference type="Pfam" id="PF01464">
    <property type="entry name" value="SLT"/>
    <property type="match status" value="1"/>
</dbReference>
<feature type="region of interest" description="Disordered" evidence="1">
    <location>
        <begin position="28"/>
        <end position="70"/>
    </location>
</feature>
<dbReference type="PROSITE" id="PS51257">
    <property type="entry name" value="PROKAR_LIPOPROTEIN"/>
    <property type="match status" value="1"/>
</dbReference>
<feature type="compositionally biased region" description="Basic and acidic residues" evidence="1">
    <location>
        <begin position="54"/>
        <end position="70"/>
    </location>
</feature>
<feature type="compositionally biased region" description="Basic and acidic residues" evidence="1">
    <location>
        <begin position="28"/>
        <end position="41"/>
    </location>
</feature>
<evidence type="ECO:0000256" key="1">
    <source>
        <dbReference type="SAM" id="MobiDB-lite"/>
    </source>
</evidence>
<feature type="signal peptide" evidence="2">
    <location>
        <begin position="1"/>
        <end position="24"/>
    </location>
</feature>
<dbReference type="Gene3D" id="1.10.530.10">
    <property type="match status" value="1"/>
</dbReference>
<evidence type="ECO:0000259" key="3">
    <source>
        <dbReference type="Pfam" id="PF01464"/>
    </source>
</evidence>
<name>A0A845QGJ0_9FIRM</name>
<dbReference type="PANTHER" id="PTHR37423:SF2">
    <property type="entry name" value="MEMBRANE-BOUND LYTIC MUREIN TRANSGLYCOSYLASE C"/>
    <property type="match status" value="1"/>
</dbReference>
<evidence type="ECO:0000256" key="2">
    <source>
        <dbReference type="SAM" id="SignalP"/>
    </source>
</evidence>
<evidence type="ECO:0000313" key="5">
    <source>
        <dbReference type="Proteomes" id="UP000446866"/>
    </source>
</evidence>
<protein>
    <recommendedName>
        <fullName evidence="3">Transglycosylase SLT domain-containing protein</fullName>
    </recommendedName>
</protein>
<dbReference type="PANTHER" id="PTHR37423">
    <property type="entry name" value="SOLUBLE LYTIC MUREIN TRANSGLYCOSYLASE-RELATED"/>
    <property type="match status" value="1"/>
</dbReference>
<feature type="chain" id="PRO_5032524954" description="Transglycosylase SLT domain-containing protein" evidence="2">
    <location>
        <begin position="25"/>
        <end position="225"/>
    </location>
</feature>
<sequence>MAKKLITVLLVLTIVACSSVSIYAAESREVESSNDTEKGGQRVEQMVDEYDEAEAQKEAEKKKKAEEKKKKEEKYRNGLAAYIRKINPNVGTRKSKTLAKLFIEKGEKYDLDPKVLMAVAQGESTFYTNATNPYGYKGLMQTSDSLARSYGYSPSSLYKPEVSIEVGARYLKSMKKTYKTYKKALSAYAYGPGSVNAGKFSYSYANRVLNRRDNITKYLERNKYI</sequence>
<organism evidence="4 5">
    <name type="scientific">Anaerotruncus colihominis</name>
    <dbReference type="NCBI Taxonomy" id="169435"/>
    <lineage>
        <taxon>Bacteria</taxon>
        <taxon>Bacillati</taxon>
        <taxon>Bacillota</taxon>
        <taxon>Clostridia</taxon>
        <taxon>Eubacteriales</taxon>
        <taxon>Oscillospiraceae</taxon>
        <taxon>Anaerotruncus</taxon>
    </lineage>
</organism>
<reference evidence="4 5" key="1">
    <citation type="submission" date="2018-08" db="EMBL/GenBank/DDBJ databases">
        <title>Murine metabolic-syndrome-specific gut microbial biobank.</title>
        <authorList>
            <person name="Liu C."/>
        </authorList>
    </citation>
    <scope>NUCLEOTIDE SEQUENCE [LARGE SCALE GENOMIC DNA]</scope>
    <source>
        <strain evidence="4 5">28</strain>
    </source>
</reference>
<dbReference type="InterPro" id="IPR008258">
    <property type="entry name" value="Transglycosylase_SLT_dom_1"/>
</dbReference>
<evidence type="ECO:0000313" key="4">
    <source>
        <dbReference type="EMBL" id="NBH60506.1"/>
    </source>
</evidence>
<accession>A0A845QGJ0</accession>
<proteinExistence type="predicted"/>
<dbReference type="InterPro" id="IPR023346">
    <property type="entry name" value="Lysozyme-like_dom_sf"/>
</dbReference>
<dbReference type="SUPFAM" id="SSF53955">
    <property type="entry name" value="Lysozyme-like"/>
    <property type="match status" value="1"/>
</dbReference>
<keyword evidence="2" id="KW-0732">Signal</keyword>
<gene>
    <name evidence="4" type="ORF">D0435_02300</name>
</gene>
<dbReference type="EMBL" id="QXWK01000003">
    <property type="protein sequence ID" value="NBH60506.1"/>
    <property type="molecule type" value="Genomic_DNA"/>
</dbReference>
<dbReference type="RefSeq" id="WP_160200808.1">
    <property type="nucleotide sequence ID" value="NZ_QXWK01000003.1"/>
</dbReference>
<dbReference type="Proteomes" id="UP000446866">
    <property type="component" value="Unassembled WGS sequence"/>
</dbReference>